<dbReference type="EMBL" id="JH993857">
    <property type="protein sequence ID" value="ELQ76285.1"/>
    <property type="molecule type" value="Genomic_DNA"/>
</dbReference>
<dbReference type="VEuPathDB" id="MicrosporidiaDB:THOM_0735"/>
<dbReference type="HOGENOM" id="CLU_2984813_0_0_1"/>
<dbReference type="InParanoid" id="L7JYA2"/>
<evidence type="ECO:0000313" key="2">
    <source>
        <dbReference type="Proteomes" id="UP000011185"/>
    </source>
</evidence>
<accession>L7JYA2</accession>
<feature type="non-terminal residue" evidence="1">
    <location>
        <position position="1"/>
    </location>
</feature>
<proteinExistence type="predicted"/>
<keyword evidence="2" id="KW-1185">Reference proteome</keyword>
<protein>
    <submittedName>
        <fullName evidence="1">Uncharacterized protein</fullName>
    </submittedName>
</protein>
<gene>
    <name evidence="1" type="ORF">THOM_0735</name>
</gene>
<name>L7JYA2_TRAHO</name>
<sequence>VVVVLVGAEQRRIGRLVDCEGWCFYLYEVGDVVGQEMGTRTFFLFGVFCEGVDQFEEG</sequence>
<evidence type="ECO:0000313" key="1">
    <source>
        <dbReference type="EMBL" id="ELQ76285.1"/>
    </source>
</evidence>
<dbReference type="AlphaFoldDB" id="L7JYA2"/>
<dbReference type="Proteomes" id="UP000011185">
    <property type="component" value="Unassembled WGS sequence"/>
</dbReference>
<organism evidence="1 2">
    <name type="scientific">Trachipleistophora hominis</name>
    <name type="common">Microsporidian parasite</name>
    <dbReference type="NCBI Taxonomy" id="72359"/>
    <lineage>
        <taxon>Eukaryota</taxon>
        <taxon>Fungi</taxon>
        <taxon>Fungi incertae sedis</taxon>
        <taxon>Microsporidia</taxon>
        <taxon>Pleistophoridae</taxon>
        <taxon>Trachipleistophora</taxon>
    </lineage>
</organism>
<reference evidence="1 2" key="1">
    <citation type="journal article" date="2012" name="PLoS Pathog.">
        <title>The genome of the obligate intracellular parasite Trachipleistophora hominis: new insights into microsporidian genome dynamics and reductive evolution.</title>
        <authorList>
            <person name="Heinz E."/>
            <person name="Williams T.A."/>
            <person name="Nakjang S."/>
            <person name="Noel C.J."/>
            <person name="Swan D.C."/>
            <person name="Goldberg A.V."/>
            <person name="Harris S.R."/>
            <person name="Weinmaier T."/>
            <person name="Markert S."/>
            <person name="Becher D."/>
            <person name="Bernhardt J."/>
            <person name="Dagan T."/>
            <person name="Hacker C."/>
            <person name="Lucocq J.M."/>
            <person name="Schweder T."/>
            <person name="Rattei T."/>
            <person name="Hall N."/>
            <person name="Hirt R.P."/>
            <person name="Embley T.M."/>
        </authorList>
    </citation>
    <scope>NUCLEOTIDE SEQUENCE [LARGE SCALE GENOMIC DNA]</scope>
</reference>